<dbReference type="OrthoDB" id="6930117at2759"/>
<comment type="similarity">
    <text evidence="2 4">Belongs to the chorion protein family.</text>
</comment>
<comment type="function">
    <text evidence="1">This protein is one of many from the eggshell of the gypsy moth.</text>
</comment>
<dbReference type="GO" id="GO:0042600">
    <property type="term" value="C:egg chorion"/>
    <property type="evidence" value="ECO:0007669"/>
    <property type="project" value="InterPro"/>
</dbReference>
<dbReference type="EMBL" id="CADEBC010000511">
    <property type="protein sequence ID" value="CAB3241658.1"/>
    <property type="molecule type" value="Genomic_DNA"/>
</dbReference>
<evidence type="ECO:0000313" key="6">
    <source>
        <dbReference type="EMBL" id="CAB3241658.1"/>
    </source>
</evidence>
<feature type="signal peptide" evidence="5">
    <location>
        <begin position="1"/>
        <end position="22"/>
    </location>
</feature>
<keyword evidence="5" id="KW-0732">Signal</keyword>
<feature type="chain" id="PRO_5035881870" evidence="5">
    <location>
        <begin position="23"/>
        <end position="150"/>
    </location>
</feature>
<proteinExistence type="inferred from homology"/>
<organism evidence="6 7">
    <name type="scientific">Arctia plantaginis</name>
    <name type="common">Wood tiger moth</name>
    <name type="synonym">Phalaena plantaginis</name>
    <dbReference type="NCBI Taxonomy" id="874455"/>
    <lineage>
        <taxon>Eukaryota</taxon>
        <taxon>Metazoa</taxon>
        <taxon>Ecdysozoa</taxon>
        <taxon>Arthropoda</taxon>
        <taxon>Hexapoda</taxon>
        <taxon>Insecta</taxon>
        <taxon>Pterygota</taxon>
        <taxon>Neoptera</taxon>
        <taxon>Endopterygota</taxon>
        <taxon>Lepidoptera</taxon>
        <taxon>Glossata</taxon>
        <taxon>Ditrysia</taxon>
        <taxon>Noctuoidea</taxon>
        <taxon>Erebidae</taxon>
        <taxon>Arctiinae</taxon>
        <taxon>Arctia</taxon>
    </lineage>
</organism>
<dbReference type="GO" id="GO:0007304">
    <property type="term" value="P:chorion-containing eggshell formation"/>
    <property type="evidence" value="ECO:0007669"/>
    <property type="project" value="InterPro"/>
</dbReference>
<dbReference type="InterPro" id="IPR002635">
    <property type="entry name" value="Chorion"/>
</dbReference>
<accession>A0A8S1A149</accession>
<protein>
    <submittedName>
        <fullName evidence="6">Uncharacterized protein</fullName>
    </submittedName>
</protein>
<name>A0A8S1A149_ARCPL</name>
<sequence>MISITLTSSVFCVLLLIQSISAQCIGNRGPAPLAYAPELSAAGGSFAVRSTSPISPTGVTVLSDQLAIEGPLIIDGKLPFLGTVALEGSLPSAGAGNIAHSCGGAVGISSEVIPPSGAFAGSPIGPAALGSGMVGPSPLGRGLGLGGRKY</sequence>
<dbReference type="Pfam" id="PF01723">
    <property type="entry name" value="Chorion_1"/>
    <property type="match status" value="1"/>
</dbReference>
<evidence type="ECO:0000256" key="3">
    <source>
        <dbReference type="ARBA" id="ARBA00022737"/>
    </source>
</evidence>
<evidence type="ECO:0000256" key="2">
    <source>
        <dbReference type="ARBA" id="ARBA00005906"/>
    </source>
</evidence>
<gene>
    <name evidence="6" type="ORF">APLA_LOCUS8790</name>
</gene>
<reference evidence="6 7" key="1">
    <citation type="submission" date="2020-04" db="EMBL/GenBank/DDBJ databases">
        <authorList>
            <person name="Wallbank WR R."/>
            <person name="Pardo Diaz C."/>
            <person name="Kozak K."/>
            <person name="Martin S."/>
            <person name="Jiggins C."/>
            <person name="Moest M."/>
            <person name="Warren A I."/>
            <person name="Byers J.R.P. K."/>
            <person name="Montejo-Kovacevich G."/>
            <person name="Yen C E."/>
        </authorList>
    </citation>
    <scope>NUCLEOTIDE SEQUENCE [LARGE SCALE GENOMIC DNA]</scope>
</reference>
<keyword evidence="7" id="KW-1185">Reference proteome</keyword>
<evidence type="ECO:0000313" key="7">
    <source>
        <dbReference type="Proteomes" id="UP000494106"/>
    </source>
</evidence>
<evidence type="ECO:0000256" key="5">
    <source>
        <dbReference type="SAM" id="SignalP"/>
    </source>
</evidence>
<dbReference type="Proteomes" id="UP000494106">
    <property type="component" value="Unassembled WGS sequence"/>
</dbReference>
<dbReference type="GO" id="GO:0005213">
    <property type="term" value="F:structural constituent of egg chorion"/>
    <property type="evidence" value="ECO:0007669"/>
    <property type="project" value="InterPro"/>
</dbReference>
<evidence type="ECO:0000256" key="4">
    <source>
        <dbReference type="RuleBase" id="RU004378"/>
    </source>
</evidence>
<keyword evidence="3" id="KW-0677">Repeat</keyword>
<evidence type="ECO:0000256" key="1">
    <source>
        <dbReference type="ARBA" id="ARBA00002085"/>
    </source>
</evidence>
<dbReference type="AlphaFoldDB" id="A0A8S1A149"/>
<comment type="caution">
    <text evidence="6">The sequence shown here is derived from an EMBL/GenBank/DDBJ whole genome shotgun (WGS) entry which is preliminary data.</text>
</comment>